<dbReference type="InterPro" id="IPR044156">
    <property type="entry name" value="Galectin-like"/>
</dbReference>
<gene>
    <name evidence="5" type="ORF">NQ317_000225</name>
</gene>
<dbReference type="SMART" id="SM00276">
    <property type="entry name" value="GLECT"/>
    <property type="match status" value="1"/>
</dbReference>
<reference evidence="5" key="1">
    <citation type="journal article" date="2023" name="Insect Mol. Biol.">
        <title>Genome sequencing provides insights into the evolution of gene families encoding plant cell wall-degrading enzymes in longhorned beetles.</title>
        <authorList>
            <person name="Shin N.R."/>
            <person name="Okamura Y."/>
            <person name="Kirsch R."/>
            <person name="Pauchet Y."/>
        </authorList>
    </citation>
    <scope>NUCLEOTIDE SEQUENCE</scope>
    <source>
        <strain evidence="5">MMC_N1</strain>
    </source>
</reference>
<dbReference type="InterPro" id="IPR013320">
    <property type="entry name" value="ConA-like_dom_sf"/>
</dbReference>
<dbReference type="PANTHER" id="PTHR11346:SF176">
    <property type="entry name" value="32 KDA BETA-GALACTOSIDE-BINDING LECTIN LEC-3"/>
    <property type="match status" value="1"/>
</dbReference>
<feature type="region of interest" description="Disordered" evidence="3">
    <location>
        <begin position="174"/>
        <end position="230"/>
    </location>
</feature>
<dbReference type="SMART" id="SM00908">
    <property type="entry name" value="Gal-bind_lectin"/>
    <property type="match status" value="1"/>
</dbReference>
<sequence length="290" mass="30913">MSPIVNPLATSQNTCTMSLEEIPYTGEIPGGLQPGKMCRIQGVTHPNADRFNINLQTGPNSTPRDDTAFHLSVRLNQGYIARNTYKDGEWGDEQGSGKLPIGTAQAFEILILVEPNNYKVAVNGQHHCDFPHRIPFDTVTNLLINGDVSITLISWEASAPVLKETLSQAAQLNAEGPQAPQQQPNQPSQPGPQGPYNPQFSGYGPQGPYGPPPAGYGPPVPPGAEPQSGLDNFLEQAQTVLAGAIKSGAAEKLLGSFLSSGGQQQQQPPQGQGYTPQNAIFGTNFNYSNN</sequence>
<dbReference type="CDD" id="cd00070">
    <property type="entry name" value="GLECT"/>
    <property type="match status" value="1"/>
</dbReference>
<feature type="domain" description="Galectin" evidence="4">
    <location>
        <begin position="24"/>
        <end position="156"/>
    </location>
</feature>
<comment type="caution">
    <text evidence="5">The sequence shown here is derived from an EMBL/GenBank/DDBJ whole genome shotgun (WGS) entry which is preliminary data.</text>
</comment>
<feature type="compositionally biased region" description="Low complexity" evidence="3">
    <location>
        <begin position="261"/>
        <end position="273"/>
    </location>
</feature>
<dbReference type="Pfam" id="PF00337">
    <property type="entry name" value="Gal-bind_lectin"/>
    <property type="match status" value="1"/>
</dbReference>
<dbReference type="EMBL" id="JAPWTJ010000994">
    <property type="protein sequence ID" value="KAJ8974448.1"/>
    <property type="molecule type" value="Genomic_DNA"/>
</dbReference>
<evidence type="ECO:0000256" key="2">
    <source>
        <dbReference type="RuleBase" id="RU102079"/>
    </source>
</evidence>
<dbReference type="Gene3D" id="2.60.120.200">
    <property type="match status" value="1"/>
</dbReference>
<proteinExistence type="predicted"/>
<dbReference type="InterPro" id="IPR001079">
    <property type="entry name" value="Galectin_CRD"/>
</dbReference>
<evidence type="ECO:0000256" key="3">
    <source>
        <dbReference type="SAM" id="MobiDB-lite"/>
    </source>
</evidence>
<dbReference type="Proteomes" id="UP001162164">
    <property type="component" value="Unassembled WGS sequence"/>
</dbReference>
<evidence type="ECO:0000313" key="5">
    <source>
        <dbReference type="EMBL" id="KAJ8974448.1"/>
    </source>
</evidence>
<feature type="compositionally biased region" description="Pro residues" evidence="3">
    <location>
        <begin position="208"/>
        <end position="224"/>
    </location>
</feature>
<feature type="compositionally biased region" description="Low complexity" evidence="3">
    <location>
        <begin position="176"/>
        <end position="186"/>
    </location>
</feature>
<feature type="region of interest" description="Disordered" evidence="3">
    <location>
        <begin position="258"/>
        <end position="290"/>
    </location>
</feature>
<evidence type="ECO:0000256" key="1">
    <source>
        <dbReference type="ARBA" id="ARBA00022734"/>
    </source>
</evidence>
<keyword evidence="1 2" id="KW-0430">Lectin</keyword>
<dbReference type="PROSITE" id="PS51304">
    <property type="entry name" value="GALECTIN"/>
    <property type="match status" value="1"/>
</dbReference>
<dbReference type="SUPFAM" id="SSF49899">
    <property type="entry name" value="Concanavalin A-like lectins/glucanases"/>
    <property type="match status" value="1"/>
</dbReference>
<protein>
    <recommendedName>
        <fullName evidence="2">Galectin</fullName>
    </recommendedName>
</protein>
<name>A0ABQ9J8L4_9CUCU</name>
<accession>A0ABQ9J8L4</accession>
<keyword evidence="6" id="KW-1185">Reference proteome</keyword>
<feature type="compositionally biased region" description="Polar residues" evidence="3">
    <location>
        <begin position="274"/>
        <end position="290"/>
    </location>
</feature>
<organism evidence="5 6">
    <name type="scientific">Molorchus minor</name>
    <dbReference type="NCBI Taxonomy" id="1323400"/>
    <lineage>
        <taxon>Eukaryota</taxon>
        <taxon>Metazoa</taxon>
        <taxon>Ecdysozoa</taxon>
        <taxon>Arthropoda</taxon>
        <taxon>Hexapoda</taxon>
        <taxon>Insecta</taxon>
        <taxon>Pterygota</taxon>
        <taxon>Neoptera</taxon>
        <taxon>Endopterygota</taxon>
        <taxon>Coleoptera</taxon>
        <taxon>Polyphaga</taxon>
        <taxon>Cucujiformia</taxon>
        <taxon>Chrysomeloidea</taxon>
        <taxon>Cerambycidae</taxon>
        <taxon>Lamiinae</taxon>
        <taxon>Monochamini</taxon>
        <taxon>Molorchus</taxon>
    </lineage>
</organism>
<evidence type="ECO:0000259" key="4">
    <source>
        <dbReference type="PROSITE" id="PS51304"/>
    </source>
</evidence>
<evidence type="ECO:0000313" key="6">
    <source>
        <dbReference type="Proteomes" id="UP001162164"/>
    </source>
</evidence>
<dbReference type="PANTHER" id="PTHR11346">
    <property type="entry name" value="GALECTIN"/>
    <property type="match status" value="1"/>
</dbReference>